<evidence type="ECO:0000313" key="1">
    <source>
        <dbReference type="EMBL" id="SVB68182.1"/>
    </source>
</evidence>
<proteinExistence type="predicted"/>
<protein>
    <submittedName>
        <fullName evidence="1">Uncharacterized protein</fullName>
    </submittedName>
</protein>
<accession>A0A382FZY6</accession>
<dbReference type="EMBL" id="UINC01052635">
    <property type="protein sequence ID" value="SVB68182.1"/>
    <property type="molecule type" value="Genomic_DNA"/>
</dbReference>
<name>A0A382FZY6_9ZZZZ</name>
<dbReference type="AlphaFoldDB" id="A0A382FZY6"/>
<organism evidence="1">
    <name type="scientific">marine metagenome</name>
    <dbReference type="NCBI Taxonomy" id="408172"/>
    <lineage>
        <taxon>unclassified sequences</taxon>
        <taxon>metagenomes</taxon>
        <taxon>ecological metagenomes</taxon>
    </lineage>
</organism>
<sequence length="33" mass="3979">MIHDLSLILEKKQRRNIGIALPEVFWQLLFVEK</sequence>
<reference evidence="1" key="1">
    <citation type="submission" date="2018-05" db="EMBL/GenBank/DDBJ databases">
        <authorList>
            <person name="Lanie J.A."/>
            <person name="Ng W.-L."/>
            <person name="Kazmierczak K.M."/>
            <person name="Andrzejewski T.M."/>
            <person name="Davidsen T.M."/>
            <person name="Wayne K.J."/>
            <person name="Tettelin H."/>
            <person name="Glass J.I."/>
            <person name="Rusch D."/>
            <person name="Podicherti R."/>
            <person name="Tsui H.-C.T."/>
            <person name="Winkler M.E."/>
        </authorList>
    </citation>
    <scope>NUCLEOTIDE SEQUENCE</scope>
</reference>
<gene>
    <name evidence="1" type="ORF">METZ01_LOCUS221036</name>
</gene>